<sequence>MNMNIPTGINPFLDPVDRILAEIAFSIQLPPSLHARAISRYEAVRKHLEATASFFGDIEHFYPQGSMAIDATISTRGTDDEYDIDIIAQMGGRFRTMSPLDVLLTLERGLVDYRGLKVTRQTRCVTLHYADNMHLDISPVIRDYDYPDRQSHIMHAKGPQPGPDDCRVPTNAYAFVEWYNRNTPNETVVRDAFQKRWQDAMRFAADAEVDDVPDQTHFGVKSMATLALQLLKRYRNTRYDNLRRTGRMPPSVMLAYYAAKTSRPGQKLTEALIGVCNAIITDIAYASTKGLKLHVTNPEYSDDVFTDRWPESVQQQNLFANDLRELVGGLELLRAGKADLTRVPDWLREMFGGRVVTSVIDRVAATDGSAIKSSTQQYTPSGGLLAGGAALAAPVVAAAKTSPIIKPSPHTFFGDAP</sequence>
<dbReference type="GO" id="GO:0016779">
    <property type="term" value="F:nucleotidyltransferase activity"/>
    <property type="evidence" value="ECO:0007669"/>
    <property type="project" value="InterPro"/>
</dbReference>
<name>A0A7M3DWA3_RHILE</name>
<evidence type="ECO:0000313" key="3">
    <source>
        <dbReference type="Proteomes" id="UP000292974"/>
    </source>
</evidence>
<organism evidence="2 3">
    <name type="scientific">Rhizobium leguminosarum</name>
    <dbReference type="NCBI Taxonomy" id="384"/>
    <lineage>
        <taxon>Bacteria</taxon>
        <taxon>Pseudomonadati</taxon>
        <taxon>Pseudomonadota</taxon>
        <taxon>Alphaproteobacteria</taxon>
        <taxon>Hyphomicrobiales</taxon>
        <taxon>Rhizobiaceae</taxon>
        <taxon>Rhizobium/Agrobacterium group</taxon>
        <taxon>Rhizobium</taxon>
    </lineage>
</organism>
<proteinExistence type="predicted"/>
<dbReference type="RefSeq" id="WP_130716690.1">
    <property type="nucleotide sequence ID" value="NZ_SIOP01000001.1"/>
</dbReference>
<dbReference type="GO" id="GO:0051607">
    <property type="term" value="P:defense response to virus"/>
    <property type="evidence" value="ECO:0007669"/>
    <property type="project" value="UniProtKB-KW"/>
</dbReference>
<protein>
    <submittedName>
        <fullName evidence="2">Nucleotidyltransferase</fullName>
    </submittedName>
</protein>
<keyword evidence="1" id="KW-0051">Antiviral defense</keyword>
<dbReference type="InterPro" id="IPR006116">
    <property type="entry name" value="NT_2-5OAS_ClassI-CCAase"/>
</dbReference>
<dbReference type="EMBL" id="SIOP01000001">
    <property type="protein sequence ID" value="TAY52946.1"/>
    <property type="molecule type" value="Genomic_DNA"/>
</dbReference>
<evidence type="ECO:0000313" key="2">
    <source>
        <dbReference type="EMBL" id="TAY52946.1"/>
    </source>
</evidence>
<keyword evidence="2" id="KW-0808">Transferase</keyword>
<dbReference type="Pfam" id="PF18144">
    <property type="entry name" value="SMODS"/>
    <property type="match status" value="1"/>
</dbReference>
<gene>
    <name evidence="2" type="ORF">ELH90_15580</name>
</gene>
<dbReference type="Proteomes" id="UP000292974">
    <property type="component" value="Unassembled WGS sequence"/>
</dbReference>
<reference evidence="2 3" key="1">
    <citation type="submission" date="2019-02" db="EMBL/GenBank/DDBJ databases">
        <title>The genomic architecture of introgression among sibling species of bacteria.</title>
        <authorList>
            <person name="Cavassim M.I.A."/>
            <person name="Moeskjaer S."/>
            <person name="Moslemi C."/>
            <person name="Fields B."/>
            <person name="Bachmann A."/>
            <person name="Vilhjalmsson B."/>
            <person name="Schierup M.H."/>
            <person name="Young J.P.W."/>
            <person name="Andersen S.U."/>
        </authorList>
    </citation>
    <scope>NUCLEOTIDE SEQUENCE [LARGE SCALE GENOMIC DNA]</scope>
    <source>
        <strain evidence="2 3">SM135B</strain>
    </source>
</reference>
<dbReference type="CDD" id="cd05400">
    <property type="entry name" value="NT_2-5OAS_ClassI-CCAase"/>
    <property type="match status" value="1"/>
</dbReference>
<evidence type="ECO:0000256" key="1">
    <source>
        <dbReference type="ARBA" id="ARBA00023118"/>
    </source>
</evidence>
<dbReference type="AlphaFoldDB" id="A0A7M3DWA3"/>
<comment type="caution">
    <text evidence="2">The sequence shown here is derived from an EMBL/GenBank/DDBJ whole genome shotgun (WGS) entry which is preliminary data.</text>
</comment>
<accession>A0A7M3DWA3</accession>